<protein>
    <submittedName>
        <fullName evidence="1">Uncharacterized protein</fullName>
    </submittedName>
</protein>
<sequence>MALRIIFFHGLESGCGGRKHRFLQEHYDDVVCVDMHMSLLSLGKRNSILRNLVKNALMTKPWNLYSWSVQCSLDGCLQCQESELFRTQSSKGVLIGSSWGGAVACLAIAKGLWKGPAILIAPAYKLAVGKRGGYDPTYSPLAIYAAMAKQLASDDYVGQVIIVHGTMDDTVPISDSREMASVIGVEVQEVEGGDHRMRCLLEGETPELISLINRAQTTGNPPER</sequence>
<comment type="caution">
    <text evidence="1">The sequence shown here is derived from an EMBL/GenBank/DDBJ whole genome shotgun (WGS) entry which is preliminary data.</text>
</comment>
<dbReference type="EMBL" id="CAXAMN010023361">
    <property type="protein sequence ID" value="CAK9077134.1"/>
    <property type="molecule type" value="Genomic_DNA"/>
</dbReference>
<dbReference type="EMBL" id="CAXAMN010023361">
    <property type="protein sequence ID" value="CAK9077062.1"/>
    <property type="molecule type" value="Genomic_DNA"/>
</dbReference>
<evidence type="ECO:0000313" key="1">
    <source>
        <dbReference type="EMBL" id="CAK9077062.1"/>
    </source>
</evidence>
<dbReference type="Gene3D" id="3.40.50.1820">
    <property type="entry name" value="alpha/beta hydrolase"/>
    <property type="match status" value="1"/>
</dbReference>
<evidence type="ECO:0000313" key="2">
    <source>
        <dbReference type="EMBL" id="CAK9077134.1"/>
    </source>
</evidence>
<dbReference type="InterPro" id="IPR029058">
    <property type="entry name" value="AB_hydrolase_fold"/>
</dbReference>
<reference evidence="1 3" key="1">
    <citation type="submission" date="2024-02" db="EMBL/GenBank/DDBJ databases">
        <authorList>
            <person name="Chen Y."/>
            <person name="Shah S."/>
            <person name="Dougan E. K."/>
            <person name="Thang M."/>
            <person name="Chan C."/>
        </authorList>
    </citation>
    <scope>NUCLEOTIDE SEQUENCE [LARGE SCALE GENOMIC DNA]</scope>
</reference>
<dbReference type="SUPFAM" id="SSF53474">
    <property type="entry name" value="alpha/beta-Hydrolases"/>
    <property type="match status" value="1"/>
</dbReference>
<gene>
    <name evidence="1" type="ORF">CCMP2556_LOCUS37975</name>
    <name evidence="2" type="ORF">CCMP2556_LOCUS38023</name>
</gene>
<evidence type="ECO:0000313" key="3">
    <source>
        <dbReference type="Proteomes" id="UP001642484"/>
    </source>
</evidence>
<proteinExistence type="predicted"/>
<accession>A0ABP0PNF9</accession>
<keyword evidence="3" id="KW-1185">Reference proteome</keyword>
<organism evidence="1 3">
    <name type="scientific">Durusdinium trenchii</name>
    <dbReference type="NCBI Taxonomy" id="1381693"/>
    <lineage>
        <taxon>Eukaryota</taxon>
        <taxon>Sar</taxon>
        <taxon>Alveolata</taxon>
        <taxon>Dinophyceae</taxon>
        <taxon>Suessiales</taxon>
        <taxon>Symbiodiniaceae</taxon>
        <taxon>Durusdinium</taxon>
    </lineage>
</organism>
<dbReference type="Proteomes" id="UP001642484">
    <property type="component" value="Unassembled WGS sequence"/>
</dbReference>
<name>A0ABP0PNF9_9DINO</name>